<evidence type="ECO:0000256" key="1">
    <source>
        <dbReference type="ARBA" id="ARBA00004141"/>
    </source>
</evidence>
<evidence type="ECO:0000256" key="6">
    <source>
        <dbReference type="SAM" id="Phobius"/>
    </source>
</evidence>
<evidence type="ECO:0000256" key="5">
    <source>
        <dbReference type="ARBA" id="ARBA00023136"/>
    </source>
</evidence>
<feature type="domain" description="Cytochrome C biogenesis protein transmembrane" evidence="7">
    <location>
        <begin position="8"/>
        <end position="173"/>
    </location>
</feature>
<evidence type="ECO:0000313" key="8">
    <source>
        <dbReference type="EMBL" id="MFC4334733.1"/>
    </source>
</evidence>
<keyword evidence="5 6" id="KW-0472">Membrane</keyword>
<comment type="subcellular location">
    <subcellularLocation>
        <location evidence="1">Membrane</location>
        <topology evidence="1">Multi-pass membrane protein</topology>
    </subcellularLocation>
</comment>
<evidence type="ECO:0000259" key="7">
    <source>
        <dbReference type="Pfam" id="PF02683"/>
    </source>
</evidence>
<feature type="transmembrane region" description="Helical" evidence="6">
    <location>
        <begin position="194"/>
        <end position="217"/>
    </location>
</feature>
<keyword evidence="4 6" id="KW-1133">Transmembrane helix</keyword>
<feature type="transmembrane region" description="Helical" evidence="6">
    <location>
        <begin position="6"/>
        <end position="34"/>
    </location>
</feature>
<feature type="transmembrane region" description="Helical" evidence="6">
    <location>
        <begin position="118"/>
        <end position="143"/>
    </location>
</feature>
<feature type="transmembrane region" description="Helical" evidence="6">
    <location>
        <begin position="155"/>
        <end position="173"/>
    </location>
</feature>
<gene>
    <name evidence="8" type="ORF">ACFPET_05940</name>
</gene>
<dbReference type="InterPro" id="IPR051790">
    <property type="entry name" value="Cytochrome_c-biogenesis_DsbD"/>
</dbReference>
<dbReference type="PANTHER" id="PTHR31272">
    <property type="entry name" value="CYTOCHROME C-TYPE BIOGENESIS PROTEIN HI_1454-RELATED"/>
    <property type="match status" value="1"/>
</dbReference>
<organism evidence="8 9">
    <name type="scientific">Salininema proteolyticum</name>
    <dbReference type="NCBI Taxonomy" id="1607685"/>
    <lineage>
        <taxon>Bacteria</taxon>
        <taxon>Bacillati</taxon>
        <taxon>Actinomycetota</taxon>
        <taxon>Actinomycetes</taxon>
        <taxon>Glycomycetales</taxon>
        <taxon>Glycomycetaceae</taxon>
        <taxon>Salininema</taxon>
    </lineage>
</organism>
<keyword evidence="3 6" id="KW-0812">Transmembrane</keyword>
<name>A0ABV8TWB2_9ACTN</name>
<dbReference type="PANTHER" id="PTHR31272:SF4">
    <property type="entry name" value="CYTOCHROME C-TYPE BIOGENESIS PROTEIN HI_1454-RELATED"/>
    <property type="match status" value="1"/>
</dbReference>
<comment type="similarity">
    <text evidence="2">Belongs to the DsbD family.</text>
</comment>
<evidence type="ECO:0000256" key="3">
    <source>
        <dbReference type="ARBA" id="ARBA00022692"/>
    </source>
</evidence>
<evidence type="ECO:0000256" key="2">
    <source>
        <dbReference type="ARBA" id="ARBA00006143"/>
    </source>
</evidence>
<sequence>MGDIGFAAAFVGGVLALLSPCSALLVPSFFGYAFTSSRKLLGRTVVFYLGLCLTLVPLGAGAAAVSRLFYGHRGLLIAIAGWTLITLGVLQIAGKGFAPGFAQRLQARFGGRTGGASVFALGSVYGFAGFCSGPILGAVLTLAATGSSARGGALLAVYALGMALPLFVLAALWDRFDLGSRGWLRGRNLSLGRFHVHSNSLISGLMFIAIGVLFLVFDGTASLFNGEGFTKFSFQVQQWVGALGADDADIVLLGTAGVALTAWGLYRWKKGGGEVEEIEEDEPVSSSEGR</sequence>
<comment type="caution">
    <text evidence="8">The sequence shown here is derived from an EMBL/GenBank/DDBJ whole genome shotgun (WGS) entry which is preliminary data.</text>
</comment>
<dbReference type="EMBL" id="JBHSDK010000009">
    <property type="protein sequence ID" value="MFC4334733.1"/>
    <property type="molecule type" value="Genomic_DNA"/>
</dbReference>
<feature type="transmembrane region" description="Helical" evidence="6">
    <location>
        <begin position="46"/>
        <end position="69"/>
    </location>
</feature>
<evidence type="ECO:0000256" key="4">
    <source>
        <dbReference type="ARBA" id="ARBA00022989"/>
    </source>
</evidence>
<reference evidence="9" key="1">
    <citation type="journal article" date="2019" name="Int. J. Syst. Evol. Microbiol.">
        <title>The Global Catalogue of Microorganisms (GCM) 10K type strain sequencing project: providing services to taxonomists for standard genome sequencing and annotation.</title>
        <authorList>
            <consortium name="The Broad Institute Genomics Platform"/>
            <consortium name="The Broad Institute Genome Sequencing Center for Infectious Disease"/>
            <person name="Wu L."/>
            <person name="Ma J."/>
        </authorList>
    </citation>
    <scope>NUCLEOTIDE SEQUENCE [LARGE SCALE GENOMIC DNA]</scope>
    <source>
        <strain evidence="9">IBRC-M 10908</strain>
    </source>
</reference>
<dbReference type="InterPro" id="IPR003834">
    <property type="entry name" value="Cyt_c_assmbl_TM_dom"/>
</dbReference>
<feature type="transmembrane region" description="Helical" evidence="6">
    <location>
        <begin position="250"/>
        <end position="266"/>
    </location>
</feature>
<dbReference type="Proteomes" id="UP001595823">
    <property type="component" value="Unassembled WGS sequence"/>
</dbReference>
<evidence type="ECO:0000313" key="9">
    <source>
        <dbReference type="Proteomes" id="UP001595823"/>
    </source>
</evidence>
<keyword evidence="9" id="KW-1185">Reference proteome</keyword>
<accession>A0ABV8TWB2</accession>
<protein>
    <submittedName>
        <fullName evidence="8">Cytochrome c biogenesis CcdA family protein</fullName>
    </submittedName>
</protein>
<proteinExistence type="inferred from homology"/>
<feature type="transmembrane region" description="Helical" evidence="6">
    <location>
        <begin position="75"/>
        <end position="97"/>
    </location>
</feature>
<dbReference type="Pfam" id="PF02683">
    <property type="entry name" value="DsbD_TM"/>
    <property type="match status" value="1"/>
</dbReference>
<dbReference type="RefSeq" id="WP_380618723.1">
    <property type="nucleotide sequence ID" value="NZ_JBHSDK010000009.1"/>
</dbReference>